<proteinExistence type="predicted"/>
<comment type="caution">
    <text evidence="2">The sequence shown here is derived from an EMBL/GenBank/DDBJ whole genome shotgun (WGS) entry which is preliminary data.</text>
</comment>
<gene>
    <name evidence="2" type="ORF">RM531_08930</name>
</gene>
<evidence type="ECO:0000313" key="2">
    <source>
        <dbReference type="EMBL" id="MDT0618602.1"/>
    </source>
</evidence>
<dbReference type="Gene3D" id="3.40.30.10">
    <property type="entry name" value="Glutaredoxin"/>
    <property type="match status" value="1"/>
</dbReference>
<dbReference type="Pfam" id="PF13417">
    <property type="entry name" value="GST_N_3"/>
    <property type="match status" value="1"/>
</dbReference>
<accession>A0ABU3B9V8</accession>
<dbReference type="EMBL" id="JAVRHY010000006">
    <property type="protein sequence ID" value="MDT0618602.1"/>
    <property type="molecule type" value="Genomic_DNA"/>
</dbReference>
<dbReference type="SUPFAM" id="SSF52833">
    <property type="entry name" value="Thioredoxin-like"/>
    <property type="match status" value="1"/>
</dbReference>
<evidence type="ECO:0000259" key="1">
    <source>
        <dbReference type="PROSITE" id="PS50404"/>
    </source>
</evidence>
<dbReference type="PROSITE" id="PS51354">
    <property type="entry name" value="GLUTAREDOXIN_2"/>
    <property type="match status" value="1"/>
</dbReference>
<dbReference type="CDD" id="cd00570">
    <property type="entry name" value="GST_N_family"/>
    <property type="match status" value="1"/>
</dbReference>
<name>A0ABU3B9V8_9GAMM</name>
<sequence>MATNELTIVSVSDLFREAGVAHHEAFESTNDEDPDWPIWYADYLLRPLSDLFEVAFTRSQLIYCLMNAEFERRATAPDADWSHFYANHFLERYAGTDTPARDDLALYITPFCPFCRIVRQAIDQLGIDVELRDIASNADFHRQLVDARQRATVPVLHIRSPDGQTRWMPESRDIVHYLQKTYG</sequence>
<dbReference type="Proteomes" id="UP001259982">
    <property type="component" value="Unassembled WGS sequence"/>
</dbReference>
<keyword evidence="3" id="KW-1185">Reference proteome</keyword>
<dbReference type="InterPro" id="IPR004045">
    <property type="entry name" value="Glutathione_S-Trfase_N"/>
</dbReference>
<dbReference type="RefSeq" id="WP_311658752.1">
    <property type="nucleotide sequence ID" value="NZ_JAVRHY010000006.1"/>
</dbReference>
<dbReference type="InterPro" id="IPR036249">
    <property type="entry name" value="Thioredoxin-like_sf"/>
</dbReference>
<organism evidence="2 3">
    <name type="scientific">Spectribacter acetivorans</name>
    <dbReference type="NCBI Taxonomy" id="3075603"/>
    <lineage>
        <taxon>Bacteria</taxon>
        <taxon>Pseudomonadati</taxon>
        <taxon>Pseudomonadota</taxon>
        <taxon>Gammaproteobacteria</taxon>
        <taxon>Salinisphaerales</taxon>
        <taxon>Salinisphaeraceae</taxon>
        <taxon>Spectribacter</taxon>
    </lineage>
</organism>
<reference evidence="2 3" key="1">
    <citation type="submission" date="2023-09" db="EMBL/GenBank/DDBJ databases">
        <authorList>
            <person name="Rey-Velasco X."/>
        </authorList>
    </citation>
    <scope>NUCLEOTIDE SEQUENCE [LARGE SCALE GENOMIC DNA]</scope>
    <source>
        <strain evidence="2 3">P385</strain>
    </source>
</reference>
<feature type="domain" description="GST N-terminal" evidence="1">
    <location>
        <begin position="102"/>
        <end position="183"/>
    </location>
</feature>
<protein>
    <submittedName>
        <fullName evidence="2">Glutathione S-transferase N-terminal domain-containing protein</fullName>
    </submittedName>
</protein>
<evidence type="ECO:0000313" key="3">
    <source>
        <dbReference type="Proteomes" id="UP001259982"/>
    </source>
</evidence>
<dbReference type="PROSITE" id="PS00195">
    <property type="entry name" value="GLUTAREDOXIN_1"/>
    <property type="match status" value="1"/>
</dbReference>
<dbReference type="PROSITE" id="PS50404">
    <property type="entry name" value="GST_NTER"/>
    <property type="match status" value="1"/>
</dbReference>
<dbReference type="InterPro" id="IPR011767">
    <property type="entry name" value="GLR_AS"/>
</dbReference>